<dbReference type="InterPro" id="IPR012939">
    <property type="entry name" value="Glyco_hydro_92"/>
</dbReference>
<dbReference type="InterPro" id="IPR005887">
    <property type="entry name" value="GH92_a_mannosidase_put"/>
</dbReference>
<dbReference type="InterPro" id="IPR008928">
    <property type="entry name" value="6-hairpin_glycosidase_sf"/>
</dbReference>
<dbReference type="GO" id="GO:0030246">
    <property type="term" value="F:carbohydrate binding"/>
    <property type="evidence" value="ECO:0007669"/>
    <property type="project" value="InterPro"/>
</dbReference>
<evidence type="ECO:0008006" key="6">
    <source>
        <dbReference type="Google" id="ProtNLM"/>
    </source>
</evidence>
<dbReference type="AlphaFoldDB" id="A0A3M7DVY7"/>
<dbReference type="GO" id="GO:0005829">
    <property type="term" value="C:cytosol"/>
    <property type="evidence" value="ECO:0007669"/>
    <property type="project" value="TreeGrafter"/>
</dbReference>
<dbReference type="NCBIfam" id="TIGR01180">
    <property type="entry name" value="aman2_put"/>
    <property type="match status" value="1"/>
</dbReference>
<name>A0A3M7DVY7_HORWE</name>
<dbReference type="SUPFAM" id="SSF48208">
    <property type="entry name" value="Six-hairpin glycosidases"/>
    <property type="match status" value="1"/>
</dbReference>
<reference evidence="4 5" key="1">
    <citation type="journal article" date="2018" name="BMC Genomics">
        <title>Genomic evidence for intraspecific hybridization in a clonal and extremely halotolerant yeast.</title>
        <authorList>
            <person name="Gostincar C."/>
            <person name="Stajich J.E."/>
            <person name="Zupancic J."/>
            <person name="Zalar P."/>
            <person name="Gunde-Cimerman N."/>
        </authorList>
    </citation>
    <scope>NUCLEOTIDE SEQUENCE [LARGE SCALE GENOMIC DNA]</scope>
    <source>
        <strain evidence="4 5">EXF-2682</strain>
    </source>
</reference>
<gene>
    <name evidence="4" type="ORF">D0863_07234</name>
</gene>
<proteinExistence type="predicted"/>
<dbReference type="PANTHER" id="PTHR12143:SF27">
    <property type="entry name" value="ALPHA-1,2-MANNOSIDASE FAMILY PROTEIN (AFU_ORTHOLOGUE AFUA_5G10520)"/>
    <property type="match status" value="1"/>
</dbReference>
<dbReference type="InterPro" id="IPR041371">
    <property type="entry name" value="GH92_N"/>
</dbReference>
<protein>
    <recommendedName>
        <fullName evidence="6">Glycosyl hydrolase family 92 domain-containing protein</fullName>
    </recommendedName>
</protein>
<dbReference type="GO" id="GO:0000224">
    <property type="term" value="F:peptide-N4-(N-acetyl-beta-glucosaminyl)asparagine amidase activity"/>
    <property type="evidence" value="ECO:0007669"/>
    <property type="project" value="TreeGrafter"/>
</dbReference>
<dbReference type="Gene3D" id="1.20.1050.60">
    <property type="entry name" value="alpha-1,2-mannosidase"/>
    <property type="match status" value="1"/>
</dbReference>
<evidence type="ECO:0000256" key="1">
    <source>
        <dbReference type="SAM" id="MobiDB-lite"/>
    </source>
</evidence>
<comment type="caution">
    <text evidence="4">The sequence shown here is derived from an EMBL/GenBank/DDBJ whole genome shotgun (WGS) entry which is preliminary data.</text>
</comment>
<dbReference type="Pfam" id="PF17678">
    <property type="entry name" value="Glyco_hydro_92N"/>
    <property type="match status" value="1"/>
</dbReference>
<organism evidence="4 5">
    <name type="scientific">Hortaea werneckii</name>
    <name type="common">Black yeast</name>
    <name type="synonym">Cladosporium werneckii</name>
    <dbReference type="NCBI Taxonomy" id="91943"/>
    <lineage>
        <taxon>Eukaryota</taxon>
        <taxon>Fungi</taxon>
        <taxon>Dikarya</taxon>
        <taxon>Ascomycota</taxon>
        <taxon>Pezizomycotina</taxon>
        <taxon>Dothideomycetes</taxon>
        <taxon>Dothideomycetidae</taxon>
        <taxon>Mycosphaerellales</taxon>
        <taxon>Teratosphaeriaceae</taxon>
        <taxon>Hortaea</taxon>
    </lineage>
</organism>
<dbReference type="FunFam" id="3.30.2080.10:FF:000001">
    <property type="entry name" value="Alpha-1,2-mannosidase subfamily"/>
    <property type="match status" value="1"/>
</dbReference>
<evidence type="ECO:0000313" key="5">
    <source>
        <dbReference type="Proteomes" id="UP000269276"/>
    </source>
</evidence>
<dbReference type="Pfam" id="PF07971">
    <property type="entry name" value="Glyco_hydro_92"/>
    <property type="match status" value="1"/>
</dbReference>
<evidence type="ECO:0000259" key="2">
    <source>
        <dbReference type="Pfam" id="PF07971"/>
    </source>
</evidence>
<dbReference type="OrthoDB" id="449263at2759"/>
<dbReference type="GO" id="GO:0005975">
    <property type="term" value="P:carbohydrate metabolic process"/>
    <property type="evidence" value="ECO:0007669"/>
    <property type="project" value="InterPro"/>
</dbReference>
<dbReference type="FunFam" id="2.70.98.10:FF:000028">
    <property type="entry name" value="Alpha-1,2-mannosidase family protein (AFU_orthologue AFUA_5G10520)"/>
    <property type="match status" value="1"/>
</dbReference>
<dbReference type="GO" id="GO:0006516">
    <property type="term" value="P:glycoprotein catabolic process"/>
    <property type="evidence" value="ECO:0007669"/>
    <property type="project" value="TreeGrafter"/>
</dbReference>
<dbReference type="FunFam" id="1.20.1050.60:FF:000002">
    <property type="entry name" value="Glycosyl hydrolase family 92"/>
    <property type="match status" value="1"/>
</dbReference>
<dbReference type="VEuPathDB" id="FungiDB:BTJ68_06970"/>
<dbReference type="Proteomes" id="UP000269276">
    <property type="component" value="Unassembled WGS sequence"/>
</dbReference>
<feature type="domain" description="Glycosyl hydrolase family 92 N-terminal" evidence="3">
    <location>
        <begin position="53"/>
        <end position="327"/>
    </location>
</feature>
<dbReference type="InterPro" id="IPR050883">
    <property type="entry name" value="PNGase"/>
</dbReference>
<dbReference type="PANTHER" id="PTHR12143">
    <property type="entry name" value="PEPTIDE N-GLYCANASE PNGASE -RELATED"/>
    <property type="match status" value="1"/>
</dbReference>
<dbReference type="EMBL" id="QWIP01000241">
    <property type="protein sequence ID" value="RMY68273.1"/>
    <property type="molecule type" value="Genomic_DNA"/>
</dbReference>
<sequence length="839" mass="92997">MVVGAWTQNERGVGELQLRAMLKMPPRHSPGILRLATSLFATLTAAQHDYSQYVNPFIGSEGPFEGLAFGGGDIFVGGALPFGVAKVGIDTYEDNVTYSTINGGYTPNGHVTGISMMHESGTGGAPKYGLVPQMPLTTVDEPVNILDNRTYWQDRVGNDTARVGYYATQLENGVGVELSASRHAGIMQYQFPAGEKHVLVDASHYLPSEGGGNAVQAYVGGSIQLDPNGKTYTGHTSVGGGWNEGAPITVFFCGEFEEAPDQAKTFSGRLTDPIQRYHTWSNGPVPEPQFSQNGSSEVSGPLNDRVGALFTWSNSSAETVRSRVGISFISSEKACAFKNDEIPSWSLNDTVTKAVEEWNRDVFSKIQVPTGSAQNRTNLVLLYSSLYFMHLMPSDRTGENPLWQSSEPSWDDFYTLWDIFRCTVSLYHLIQPSYYQGMVRSLIDIWRWEGFMPDGRSGNYNGLVQGGSNADNVLADAYVKGLPGINWTAAYQAMLKDAEVQPYNTFSFTDFTASVKEGRGALYDWIPLGYVSSDRSTRPVSRTVEYALNDFALAQVARGEAPDDVEKYMNRSANWQNIWAHNLTHKNFTGFLAPRLSNGMFNLTDYNPALCGDCEWSSISYEGVPFEYSFTIPHDMETLIDFMGGPDEFERRLDYIHMPNTSEQDLGANGAAISTIMNIGNEPDFATPYEYNYINKQYKSVEHARALANQYFHDANYGVPGNSDAGALNSWLIWQMLGLYPVVTQPVYLIQSPWFEDINMTINGNATLRIMANGLDNQESYYVQSVKVNGEEWDKNWLEHSDVMVNGGTIEFELGSEMTRWESGDVPPSPGHVEKQQIS</sequence>
<evidence type="ECO:0000259" key="3">
    <source>
        <dbReference type="Pfam" id="PF17678"/>
    </source>
</evidence>
<dbReference type="Gene3D" id="3.30.2080.10">
    <property type="entry name" value="GH92 mannosidase domain"/>
    <property type="match status" value="1"/>
</dbReference>
<accession>A0A3M7DVY7</accession>
<dbReference type="GO" id="GO:0005634">
    <property type="term" value="C:nucleus"/>
    <property type="evidence" value="ECO:0007669"/>
    <property type="project" value="TreeGrafter"/>
</dbReference>
<dbReference type="InterPro" id="IPR014718">
    <property type="entry name" value="GH-type_carb-bd"/>
</dbReference>
<dbReference type="Gene3D" id="2.70.98.10">
    <property type="match status" value="1"/>
</dbReference>
<dbReference type="Gene3D" id="1.20.1610.10">
    <property type="entry name" value="alpha-1,2-mannosidases domains"/>
    <property type="match status" value="1"/>
</dbReference>
<feature type="region of interest" description="Disordered" evidence="1">
    <location>
        <begin position="820"/>
        <end position="839"/>
    </location>
</feature>
<evidence type="ECO:0000313" key="4">
    <source>
        <dbReference type="EMBL" id="RMY68273.1"/>
    </source>
</evidence>
<feature type="domain" description="Glycosyl hydrolase family 92" evidence="2">
    <location>
        <begin position="333"/>
        <end position="816"/>
    </location>
</feature>